<dbReference type="Proteomes" id="UP000518288">
    <property type="component" value="Unassembled WGS sequence"/>
</dbReference>
<dbReference type="SUPFAM" id="SSF51735">
    <property type="entry name" value="NAD(P)-binding Rossmann-fold domains"/>
    <property type="match status" value="1"/>
</dbReference>
<dbReference type="InterPro" id="IPR051317">
    <property type="entry name" value="Gfo/Idh/MocA_oxidoreduct"/>
</dbReference>
<sequence length="386" mass="41445">MSPTVAPRRLRLGMVGGGQGAFIGAVHRIAARLDDDWVLVAGALSSDPERARASGAELRLDPERCYSDFREMARAEAERTRHGGDGIDAVAIVTPNHLHFPVACAFIEAGIHVVCDKPLTTSLADAQHLQALVRQHGVRLCLTHNYTGYPLIRAARALVEAGELGDVRIVQVEYAQDWLAQPLEDSGQKQAAWRTDPALAGPAGCLGDIGTHAAQLAEFVTGMAPQRISAELTTFVPGRRVDDHVQVQLRYANGARGLLWASQVATGEENHLRLRVYGTKAALHWDQESPNALTWHPAGQPAQRLTRGMASLPAVAAAATRTPGGHPEGYLEAFAQLYRDFARDLRALDQPASVPGVDDGVRSLAFVETVLASASRDGAWTALPTP</sequence>
<dbReference type="AlphaFoldDB" id="A0A7Y9QY76"/>
<dbReference type="SUPFAM" id="SSF55347">
    <property type="entry name" value="Glyceraldehyde-3-phosphate dehydrogenase-like, C-terminal domain"/>
    <property type="match status" value="1"/>
</dbReference>
<evidence type="ECO:0000259" key="1">
    <source>
        <dbReference type="Pfam" id="PF01408"/>
    </source>
</evidence>
<feature type="domain" description="GFO/IDH/MocA-like oxidoreductase" evidence="2">
    <location>
        <begin position="152"/>
        <end position="283"/>
    </location>
</feature>
<proteinExistence type="predicted"/>
<evidence type="ECO:0000259" key="2">
    <source>
        <dbReference type="Pfam" id="PF22725"/>
    </source>
</evidence>
<dbReference type="PANTHER" id="PTHR43708:SF3">
    <property type="entry name" value="OXIDOREDUCTASE"/>
    <property type="match status" value="1"/>
</dbReference>
<feature type="domain" description="Gfo/Idh/MocA-like oxidoreductase N-terminal" evidence="1">
    <location>
        <begin position="11"/>
        <end position="142"/>
    </location>
</feature>
<gene>
    <name evidence="3" type="ORF">BDD16_000398</name>
</gene>
<dbReference type="Gene3D" id="3.40.50.720">
    <property type="entry name" value="NAD(P)-binding Rossmann-like Domain"/>
    <property type="match status" value="1"/>
</dbReference>
<dbReference type="EMBL" id="JACCFH010000001">
    <property type="protein sequence ID" value="NYG31412.1"/>
    <property type="molecule type" value="Genomic_DNA"/>
</dbReference>
<comment type="caution">
    <text evidence="3">The sequence shown here is derived from an EMBL/GenBank/DDBJ whole genome shotgun (WGS) entry which is preliminary data.</text>
</comment>
<organism evidence="3 4">
    <name type="scientific">Sphaerotilus montanus</name>
    <dbReference type="NCBI Taxonomy" id="522889"/>
    <lineage>
        <taxon>Bacteria</taxon>
        <taxon>Pseudomonadati</taxon>
        <taxon>Pseudomonadota</taxon>
        <taxon>Betaproteobacteria</taxon>
        <taxon>Burkholderiales</taxon>
        <taxon>Sphaerotilaceae</taxon>
        <taxon>Sphaerotilus</taxon>
    </lineage>
</organism>
<evidence type="ECO:0000313" key="3">
    <source>
        <dbReference type="EMBL" id="NYG31412.1"/>
    </source>
</evidence>
<protein>
    <submittedName>
        <fullName evidence="3">Putative dehydrogenase</fullName>
    </submittedName>
</protein>
<dbReference type="InterPro" id="IPR036291">
    <property type="entry name" value="NAD(P)-bd_dom_sf"/>
</dbReference>
<dbReference type="Pfam" id="PF22725">
    <property type="entry name" value="GFO_IDH_MocA_C3"/>
    <property type="match status" value="1"/>
</dbReference>
<reference evidence="3 4" key="1">
    <citation type="submission" date="2020-07" db="EMBL/GenBank/DDBJ databases">
        <title>Genomic Encyclopedia of Archaeal and Bacterial Type Strains, Phase II (KMG-II): from individual species to whole genera.</title>
        <authorList>
            <person name="Goeker M."/>
        </authorList>
    </citation>
    <scope>NUCLEOTIDE SEQUENCE [LARGE SCALE GENOMIC DNA]</scope>
    <source>
        <strain evidence="3 4">DSM 21226</strain>
    </source>
</reference>
<keyword evidence="4" id="KW-1185">Reference proteome</keyword>
<dbReference type="GO" id="GO:0000166">
    <property type="term" value="F:nucleotide binding"/>
    <property type="evidence" value="ECO:0007669"/>
    <property type="project" value="InterPro"/>
</dbReference>
<dbReference type="Pfam" id="PF01408">
    <property type="entry name" value="GFO_IDH_MocA"/>
    <property type="match status" value="1"/>
</dbReference>
<dbReference type="InterPro" id="IPR055170">
    <property type="entry name" value="GFO_IDH_MocA-like_dom"/>
</dbReference>
<dbReference type="Gene3D" id="3.30.360.10">
    <property type="entry name" value="Dihydrodipicolinate Reductase, domain 2"/>
    <property type="match status" value="1"/>
</dbReference>
<dbReference type="InterPro" id="IPR000683">
    <property type="entry name" value="Gfo/Idh/MocA-like_OxRdtase_N"/>
</dbReference>
<evidence type="ECO:0000313" key="4">
    <source>
        <dbReference type="Proteomes" id="UP000518288"/>
    </source>
</evidence>
<name>A0A7Y9QY76_9BURK</name>
<dbReference type="RefSeq" id="WP_246332444.1">
    <property type="nucleotide sequence ID" value="NZ_JACCFH010000001.1"/>
</dbReference>
<dbReference type="PANTHER" id="PTHR43708">
    <property type="entry name" value="CONSERVED EXPRESSED OXIDOREDUCTASE (EUROFUNG)"/>
    <property type="match status" value="1"/>
</dbReference>
<accession>A0A7Y9QY76</accession>